<evidence type="ECO:0000259" key="2">
    <source>
        <dbReference type="Pfam" id="PF03544"/>
    </source>
</evidence>
<accession>A0A285X4Z9</accession>
<dbReference type="AlphaFoldDB" id="A0A285X4Z9"/>
<evidence type="ECO:0000313" key="4">
    <source>
        <dbReference type="Proteomes" id="UP000219193"/>
    </source>
</evidence>
<reference evidence="4" key="1">
    <citation type="submission" date="2017-09" db="EMBL/GenBank/DDBJ databases">
        <authorList>
            <person name="Varghese N."/>
            <person name="Submissions S."/>
        </authorList>
    </citation>
    <scope>NUCLEOTIDE SEQUENCE [LARGE SCALE GENOMIC DNA]</scope>
    <source>
        <strain evidence="4">CGMCC 1.12641</strain>
    </source>
</reference>
<dbReference type="RefSeq" id="WP_097056183.1">
    <property type="nucleotide sequence ID" value="NZ_OCMF01000002.1"/>
</dbReference>
<dbReference type="Gene3D" id="3.30.1150.10">
    <property type="match status" value="1"/>
</dbReference>
<dbReference type="Pfam" id="PF03544">
    <property type="entry name" value="TonB_C"/>
    <property type="match status" value="1"/>
</dbReference>
<dbReference type="GO" id="GO:0055085">
    <property type="term" value="P:transmembrane transport"/>
    <property type="evidence" value="ECO:0007669"/>
    <property type="project" value="InterPro"/>
</dbReference>
<dbReference type="SUPFAM" id="SSF82185">
    <property type="entry name" value="Histone H3 K4-specific methyltransferase SET7/9 N-terminal domain"/>
    <property type="match status" value="1"/>
</dbReference>
<protein>
    <submittedName>
        <fullName evidence="3">TonB protein C-terminal</fullName>
    </submittedName>
</protein>
<evidence type="ECO:0000313" key="3">
    <source>
        <dbReference type="EMBL" id="SOC80411.1"/>
    </source>
</evidence>
<dbReference type="Gene3D" id="2.20.110.10">
    <property type="entry name" value="Histone H3 K4-specific methyltransferase SET7/9 N-terminal domain"/>
    <property type="match status" value="1"/>
</dbReference>
<proteinExistence type="predicted"/>
<dbReference type="InterPro" id="IPR037682">
    <property type="entry name" value="TonB_C"/>
</dbReference>
<dbReference type="Proteomes" id="UP000219193">
    <property type="component" value="Unassembled WGS sequence"/>
</dbReference>
<feature type="signal peptide" evidence="1">
    <location>
        <begin position="1"/>
        <end position="18"/>
    </location>
</feature>
<name>A0A285X4Z9_9FLAO</name>
<gene>
    <name evidence="3" type="ORF">SAMN06296241_1960</name>
</gene>
<evidence type="ECO:0000256" key="1">
    <source>
        <dbReference type="SAM" id="SignalP"/>
    </source>
</evidence>
<organism evidence="3 4">
    <name type="scientific">Salinimicrobium sediminis</name>
    <dbReference type="NCBI Taxonomy" id="1343891"/>
    <lineage>
        <taxon>Bacteria</taxon>
        <taxon>Pseudomonadati</taxon>
        <taxon>Bacteroidota</taxon>
        <taxon>Flavobacteriia</taxon>
        <taxon>Flavobacteriales</taxon>
        <taxon>Flavobacteriaceae</taxon>
        <taxon>Salinimicrobium</taxon>
    </lineage>
</organism>
<dbReference type="OrthoDB" id="9812355at2"/>
<keyword evidence="1" id="KW-0732">Signal</keyword>
<keyword evidence="4" id="KW-1185">Reference proteome</keyword>
<feature type="chain" id="PRO_5012380077" evidence="1">
    <location>
        <begin position="19"/>
        <end position="240"/>
    </location>
</feature>
<sequence>MKKLLFFSFLISSTFSFSQDTIYLDSDYKEVLPVNAVYFQVEDRTAPGKQDLLTSLFRINGEIMKQRSFLEKGKKTILHGLQKTWYDNGQLFYQETYKNGKRHGDLMAYWEDSSRRRHDTFKNGKLKSGKIWNRKGQEEEHYPVMISAEFPGGQKGIADYLRKSLPIPETQKSGTEVRLLVRIRIGKDGFIDQIDIIEGAPQWYNAVTTNALLNMPQWKPGYFMGDPVNVWYTLPVTFRK</sequence>
<feature type="domain" description="TonB C-terminal" evidence="2">
    <location>
        <begin position="171"/>
        <end position="239"/>
    </location>
</feature>
<dbReference type="SUPFAM" id="SSF74653">
    <property type="entry name" value="TolA/TonB C-terminal domain"/>
    <property type="match status" value="1"/>
</dbReference>
<dbReference type="EMBL" id="OCMF01000002">
    <property type="protein sequence ID" value="SOC80411.1"/>
    <property type="molecule type" value="Genomic_DNA"/>
</dbReference>